<gene>
    <name evidence="4" type="ORF">SAMN04488589_0909</name>
</gene>
<dbReference type="EMBL" id="FNCA01000002">
    <property type="protein sequence ID" value="SDF56961.1"/>
    <property type="molecule type" value="Genomic_DNA"/>
</dbReference>
<evidence type="ECO:0000256" key="1">
    <source>
        <dbReference type="ARBA" id="ARBA00022741"/>
    </source>
</evidence>
<organism evidence="4 5">
    <name type="scientific">Methanolobus vulcani</name>
    <dbReference type="NCBI Taxonomy" id="38026"/>
    <lineage>
        <taxon>Archaea</taxon>
        <taxon>Methanobacteriati</taxon>
        <taxon>Methanobacteriota</taxon>
        <taxon>Stenosarchaea group</taxon>
        <taxon>Methanomicrobia</taxon>
        <taxon>Methanosarcinales</taxon>
        <taxon>Methanosarcinaceae</taxon>
        <taxon>Methanolobus</taxon>
    </lineage>
</organism>
<dbReference type="SUPFAM" id="SSF52540">
    <property type="entry name" value="P-loop containing nucleoside triphosphate hydrolases"/>
    <property type="match status" value="2"/>
</dbReference>
<dbReference type="PANTHER" id="PTHR43637:SF2">
    <property type="entry name" value="PROTEIN GVPD 1"/>
    <property type="match status" value="1"/>
</dbReference>
<protein>
    <submittedName>
        <fullName evidence="4">RecA-superfamily ATPase, KaiC/GvpD/RAD55 family</fullName>
    </submittedName>
</protein>
<dbReference type="AlphaFoldDB" id="A0A7Z7AVF9"/>
<dbReference type="OrthoDB" id="49590at2157"/>
<feature type="domain" description="GvpD P-loop" evidence="3">
    <location>
        <begin position="7"/>
        <end position="61"/>
    </location>
</feature>
<dbReference type="RefSeq" id="WP_091709042.1">
    <property type="nucleotide sequence ID" value="NZ_FNCA01000002.1"/>
</dbReference>
<dbReference type="InterPro" id="IPR009788">
    <property type="entry name" value="GvpD_P-loop"/>
</dbReference>
<keyword evidence="1" id="KW-0547">Nucleotide-binding</keyword>
<keyword evidence="2" id="KW-0067">ATP-binding</keyword>
<evidence type="ECO:0000256" key="2">
    <source>
        <dbReference type="ARBA" id="ARBA00022840"/>
    </source>
</evidence>
<keyword evidence="5" id="KW-1185">Reference proteome</keyword>
<accession>A0A7Z7AVF9</accession>
<dbReference type="Pfam" id="PF07088">
    <property type="entry name" value="GvpD_P-loop"/>
    <property type="match status" value="2"/>
</dbReference>
<dbReference type="GO" id="GO:0005524">
    <property type="term" value="F:ATP binding"/>
    <property type="evidence" value="ECO:0007669"/>
    <property type="project" value="UniProtKB-KW"/>
</dbReference>
<evidence type="ECO:0000313" key="4">
    <source>
        <dbReference type="EMBL" id="SDF56961.1"/>
    </source>
</evidence>
<dbReference type="InterPro" id="IPR027417">
    <property type="entry name" value="P-loop_NTPase"/>
</dbReference>
<comment type="caution">
    <text evidence="4">The sequence shown here is derived from an EMBL/GenBank/DDBJ whole genome shotgun (WGS) entry which is preliminary data.</text>
</comment>
<name>A0A7Z7AVF9_9EURY</name>
<dbReference type="Proteomes" id="UP000199259">
    <property type="component" value="Unassembled WGS sequence"/>
</dbReference>
<feature type="domain" description="GvpD P-loop" evidence="3">
    <location>
        <begin position="88"/>
        <end position="172"/>
    </location>
</feature>
<dbReference type="PANTHER" id="PTHR43637">
    <property type="entry name" value="UPF0273 PROTEIN TM_0370"/>
    <property type="match status" value="1"/>
</dbReference>
<proteinExistence type="predicted"/>
<dbReference type="Gene3D" id="3.40.50.300">
    <property type="entry name" value="P-loop containing nucleotide triphosphate hydrolases"/>
    <property type="match status" value="2"/>
</dbReference>
<sequence length="446" mass="50281">MIPGEVKEFFSSQYGKSLLVKGQPGTGKTTFVFGVLDEICPEGNCVYISPRIDKSSDYGNYPWIEGDFNNNEDFLRMLASRIKVIWESSDTKPVIVVDSIDSLSIATTRSSDWESNKFELERLLFDFSRKVNADLIMITEQASVTSLDYLVDGVLFLEISEVFGRDIRKINLLKIRGVELSQSRYPFTLDGGHFRSFEPFTVSYPEQTQIPHPISDPEESRISTGIHDFDEILTGGYQKGSFNLFEITSGVGDSFYSLLLPTFINHLKLGRGLLSMPTEGTSVETEKRMISPFTGDDHFHGQFVGFEIRDLKGRIPAYIEPFSGNVYKDMDIFHKAKNEILRQYGSPVLDYIGLDSMEYNYGWENIGSIIGQMASITKTTDNVVLAVTKYGQRITESVAHMATTHWKFENVDKTLVVYGVVPKTGIFAVQMEFVSGYPQVSLIPMK</sequence>
<evidence type="ECO:0000313" key="5">
    <source>
        <dbReference type="Proteomes" id="UP000199259"/>
    </source>
</evidence>
<reference evidence="4 5" key="1">
    <citation type="submission" date="2016-10" db="EMBL/GenBank/DDBJ databases">
        <authorList>
            <person name="Varghese N."/>
            <person name="Submissions S."/>
        </authorList>
    </citation>
    <scope>NUCLEOTIDE SEQUENCE [LARGE SCALE GENOMIC DNA]</scope>
    <source>
        <strain evidence="4 5">PL 12/M</strain>
    </source>
</reference>
<evidence type="ECO:0000259" key="3">
    <source>
        <dbReference type="Pfam" id="PF07088"/>
    </source>
</evidence>